<dbReference type="Proteomes" id="UP001064297">
    <property type="component" value="Segment"/>
</dbReference>
<reference evidence="1" key="1">
    <citation type="submission" date="2022-08" db="EMBL/GenBank/DDBJ databases">
        <authorList>
            <person name="Abuwarda M.A."/>
            <person name="Alvarez A."/>
            <person name="Batteikh M."/>
            <person name="Baughman A.P."/>
            <person name="Chavez V."/>
            <person name="Cheng C."/>
            <person name="Cosentino E.J."/>
            <person name="Di Blasi D.L."/>
            <person name="Dooley N.L."/>
            <person name="Empson B.M."/>
            <person name="Erfanian K."/>
            <person name="Esparza P.D."/>
            <person name="Fleming H.S."/>
            <person name="Ghannam M.S."/>
            <person name="Gibbons A.C."/>
            <person name="Gonzalez C."/>
            <person name="Huq N.E."/>
            <person name="Jin K."/>
            <person name="Kamarzar M."/>
            <person name="Khaine A."/>
            <person name="Krug K.R."/>
            <person name="Lee A."/>
            <person name="Liao S."/>
            <person name="Light I."/>
            <person name="Ma Y."/>
            <person name="Magaling J.M."/>
            <person name="McLinden K.C."/>
            <person name="Melkote A."/>
            <person name="Montoya Serpas C.A."/>
            <person name="Niazmandi K."/>
            <person name="Ostroske E.C."/>
            <person name="Paek B.H."/>
            <person name="Rajiv S."/>
            <person name="Santos C.E."/>
            <person name="Semaan S.A."/>
            <person name="Senthilvelan J."/>
            <person name="Sheppy T.E."/>
            <person name="Stephenson J.C."/>
            <person name="Tenney M.E."/>
            <person name="Teoh N."/>
            <person name="Thorp J.P."/>
            <person name="Turon Font G."/>
            <person name="Uvarov E.V."/>
            <person name="Verpukhovskiy P."/>
            <person name="Wang J."/>
            <person name="Whang A.Y."/>
            <person name="Wright N.E."/>
            <person name="Wu M."/>
            <person name="Zhuang C."/>
            <person name="Bruns J.A."/>
            <person name="Chai A.E."/>
            <person name="Parikh H."/>
            <person name="Zorawik M."/>
            <person name="Garza D.R."/>
            <person name="Ngo R.T."/>
            <person name="Reddi K."/>
            <person name="Garcia-Vedrenne A.E."/>
            <person name="Freise A.C."/>
            <person name="Balish M.F."/>
            <person name="Garlena R.A."/>
            <person name="Russell D.A."/>
            <person name="Jacobs-Sera D."/>
            <person name="Hatfull G.F."/>
        </authorList>
    </citation>
    <scope>NUCLEOTIDE SEQUENCE</scope>
</reference>
<keyword evidence="2" id="KW-1185">Reference proteome</keyword>
<sequence length="82" mass="8658">MSETTTIPGFEHCTSPSTAVVDYHGGAGSKKITGVTHAVFNSRGTVVLYRTTTDDKLDTAAIIAGGTYLGIYFDKPESETAQ</sequence>
<gene>
    <name evidence="1" type="primary">90</name>
    <name evidence="1" type="ORF">SEA_OBLADI_90</name>
</gene>
<name>A0A977KLR2_9CAUD</name>
<proteinExistence type="predicted"/>
<accession>A0A977KLR2</accession>
<evidence type="ECO:0000313" key="2">
    <source>
        <dbReference type="Proteomes" id="UP001064297"/>
    </source>
</evidence>
<evidence type="ECO:0000313" key="1">
    <source>
        <dbReference type="EMBL" id="UXE03813.1"/>
    </source>
</evidence>
<dbReference type="EMBL" id="OP297535">
    <property type="protein sequence ID" value="UXE03813.1"/>
    <property type="molecule type" value="Genomic_DNA"/>
</dbReference>
<organism evidence="1 2">
    <name type="scientific">Gordonia phage ObLaDi</name>
    <dbReference type="NCBI Taxonomy" id="2978487"/>
    <lineage>
        <taxon>Viruses</taxon>
        <taxon>Duplodnaviria</taxon>
        <taxon>Heunggongvirae</taxon>
        <taxon>Uroviricota</taxon>
        <taxon>Caudoviricetes</taxon>
        <taxon>Kruegerviridae</taxon>
        <taxon>Cafassovirus</taxon>
        <taxon>Cafassovirus obladi</taxon>
    </lineage>
</organism>
<protein>
    <submittedName>
        <fullName evidence="1">Uncharacterized protein</fullName>
    </submittedName>
</protein>